<dbReference type="PANTHER" id="PTHR12215:SF10">
    <property type="entry name" value="L-AMINOADIPATE-SEMIALDEHYDE DEHYDROGENASE-PHOSPHOPANTETHEINYL TRANSFERASE"/>
    <property type="match status" value="1"/>
</dbReference>
<comment type="similarity">
    <text evidence="1">Belongs to the P-Pant transferase superfamily. Gsp/Sfp/HetI/AcpT family.</text>
</comment>
<dbReference type="GO" id="GO:0000287">
    <property type="term" value="F:magnesium ion binding"/>
    <property type="evidence" value="ECO:0007669"/>
    <property type="project" value="InterPro"/>
</dbReference>
<protein>
    <submittedName>
        <fullName evidence="4">4'-phosphopantetheinyl transferase sfp</fullName>
        <ecNumber evidence="4">2.7.8.-</ecNumber>
    </submittedName>
</protein>
<evidence type="ECO:0000256" key="1">
    <source>
        <dbReference type="ARBA" id="ARBA00010990"/>
    </source>
</evidence>
<comment type="caution">
    <text evidence="4">The sequence shown here is derived from an EMBL/GenBank/DDBJ whole genome shotgun (WGS) entry which is preliminary data.</text>
</comment>
<dbReference type="Proteomes" id="UP000315010">
    <property type="component" value="Unassembled WGS sequence"/>
</dbReference>
<evidence type="ECO:0000256" key="2">
    <source>
        <dbReference type="ARBA" id="ARBA00022679"/>
    </source>
</evidence>
<evidence type="ECO:0000313" key="4">
    <source>
        <dbReference type="EMBL" id="TWT82006.1"/>
    </source>
</evidence>
<dbReference type="Gene3D" id="3.90.470.20">
    <property type="entry name" value="4'-phosphopantetheinyl transferase domain"/>
    <property type="match status" value="2"/>
</dbReference>
<dbReference type="AlphaFoldDB" id="A0A5C5Z4N7"/>
<evidence type="ECO:0000313" key="5">
    <source>
        <dbReference type="Proteomes" id="UP000315010"/>
    </source>
</evidence>
<gene>
    <name evidence="4" type="primary">sfp</name>
    <name evidence="4" type="ORF">CA13_34610</name>
</gene>
<dbReference type="GO" id="GO:0008897">
    <property type="term" value="F:holo-[acyl-carrier-protein] synthase activity"/>
    <property type="evidence" value="ECO:0007669"/>
    <property type="project" value="InterPro"/>
</dbReference>
<dbReference type="InterPro" id="IPR008278">
    <property type="entry name" value="4-PPantetheinyl_Trfase_dom"/>
</dbReference>
<proteinExistence type="inferred from homology"/>
<reference evidence="4 5" key="1">
    <citation type="submission" date="2019-02" db="EMBL/GenBank/DDBJ databases">
        <title>Deep-cultivation of Planctomycetes and their phenomic and genomic characterization uncovers novel biology.</title>
        <authorList>
            <person name="Wiegand S."/>
            <person name="Jogler M."/>
            <person name="Boedeker C."/>
            <person name="Pinto D."/>
            <person name="Vollmers J."/>
            <person name="Rivas-Marin E."/>
            <person name="Kohn T."/>
            <person name="Peeters S.H."/>
            <person name="Heuer A."/>
            <person name="Rast P."/>
            <person name="Oberbeckmann S."/>
            <person name="Bunk B."/>
            <person name="Jeske O."/>
            <person name="Meyerdierks A."/>
            <person name="Storesund J.E."/>
            <person name="Kallscheuer N."/>
            <person name="Luecker S."/>
            <person name="Lage O.M."/>
            <person name="Pohl T."/>
            <person name="Merkel B.J."/>
            <person name="Hornburger P."/>
            <person name="Mueller R.-W."/>
            <person name="Bruemmer F."/>
            <person name="Labrenz M."/>
            <person name="Spormann A.M."/>
            <person name="Op Den Camp H."/>
            <person name="Overmann J."/>
            <person name="Amann R."/>
            <person name="Jetten M.S.M."/>
            <person name="Mascher T."/>
            <person name="Medema M.H."/>
            <person name="Devos D.P."/>
            <person name="Kaster A.-K."/>
            <person name="Ovreas L."/>
            <person name="Rohde M."/>
            <person name="Galperin M.Y."/>
            <person name="Jogler C."/>
        </authorList>
    </citation>
    <scope>NUCLEOTIDE SEQUENCE [LARGE SCALE GENOMIC DNA]</scope>
    <source>
        <strain evidence="4 5">CA13</strain>
    </source>
</reference>
<keyword evidence="5" id="KW-1185">Reference proteome</keyword>
<dbReference type="PANTHER" id="PTHR12215">
    <property type="entry name" value="PHOSPHOPANTETHEINE TRANSFERASE"/>
    <property type="match status" value="1"/>
</dbReference>
<dbReference type="SUPFAM" id="SSF56214">
    <property type="entry name" value="4'-phosphopantetheinyl transferase"/>
    <property type="match status" value="2"/>
</dbReference>
<dbReference type="EMBL" id="SJPJ01000001">
    <property type="protein sequence ID" value="TWT82006.1"/>
    <property type="molecule type" value="Genomic_DNA"/>
</dbReference>
<accession>A0A5C5Z4N7</accession>
<dbReference type="GO" id="GO:0005829">
    <property type="term" value="C:cytosol"/>
    <property type="evidence" value="ECO:0007669"/>
    <property type="project" value="TreeGrafter"/>
</dbReference>
<keyword evidence="2 4" id="KW-0808">Transferase</keyword>
<dbReference type="EC" id="2.7.8.-" evidence="4"/>
<dbReference type="GO" id="GO:0019878">
    <property type="term" value="P:lysine biosynthetic process via aminoadipic acid"/>
    <property type="evidence" value="ECO:0007669"/>
    <property type="project" value="TreeGrafter"/>
</dbReference>
<organism evidence="4 5">
    <name type="scientific">Novipirellula herctigrandis</name>
    <dbReference type="NCBI Taxonomy" id="2527986"/>
    <lineage>
        <taxon>Bacteria</taxon>
        <taxon>Pseudomonadati</taxon>
        <taxon>Planctomycetota</taxon>
        <taxon>Planctomycetia</taxon>
        <taxon>Pirellulales</taxon>
        <taxon>Pirellulaceae</taxon>
        <taxon>Novipirellula</taxon>
    </lineage>
</organism>
<name>A0A5C5Z4N7_9BACT</name>
<feature type="domain" description="4'-phosphopantetheinyl transferase" evidence="3">
    <location>
        <begin position="63"/>
        <end position="152"/>
    </location>
</feature>
<sequence>MARHLLCHATQSAKVTPDAIEFSCLQHGKPIVQAPPEAAQPFNIAHTDGLVLCGIAPQHHLQLGVDVERLDRRTDTELAARYFSAPEVEYVFSFSNETCRHHAFLKVWTLKEAFIKAIGTGLHTPLANFAFENIDSTSPTIRMLSPELESNLNWRFFSCYPRDSFIAAIAVAANQDEAAVSMELHDFDSFVHQNSASSDPKGP</sequence>
<dbReference type="InterPro" id="IPR050559">
    <property type="entry name" value="P-Pant_transferase_sf"/>
</dbReference>
<dbReference type="RefSeq" id="WP_146398243.1">
    <property type="nucleotide sequence ID" value="NZ_SJPJ01000001.1"/>
</dbReference>
<dbReference type="Pfam" id="PF01648">
    <property type="entry name" value="ACPS"/>
    <property type="match status" value="1"/>
</dbReference>
<evidence type="ECO:0000259" key="3">
    <source>
        <dbReference type="Pfam" id="PF01648"/>
    </source>
</evidence>
<dbReference type="OrthoDB" id="9808281at2"/>
<dbReference type="InterPro" id="IPR037143">
    <property type="entry name" value="4-PPantetheinyl_Trfase_dom_sf"/>
</dbReference>